<accession>A0A8J2YWQ4</accession>
<dbReference type="Proteomes" id="UP000646365">
    <property type="component" value="Unassembled WGS sequence"/>
</dbReference>
<evidence type="ECO:0000313" key="5">
    <source>
        <dbReference type="Proteomes" id="UP000646365"/>
    </source>
</evidence>
<evidence type="ECO:0000313" key="4">
    <source>
        <dbReference type="EMBL" id="GGF28761.1"/>
    </source>
</evidence>
<keyword evidence="5" id="KW-1185">Reference proteome</keyword>
<dbReference type="SUPFAM" id="SSF103378">
    <property type="entry name" value="2-methylcitrate dehydratase PrpD"/>
    <property type="match status" value="1"/>
</dbReference>
<gene>
    <name evidence="4" type="ORF">GCM10011611_38590</name>
</gene>
<dbReference type="Gene3D" id="3.30.1330.120">
    <property type="entry name" value="2-methylcitrate dehydratase PrpD"/>
    <property type="match status" value="1"/>
</dbReference>
<evidence type="ECO:0000259" key="2">
    <source>
        <dbReference type="Pfam" id="PF03972"/>
    </source>
</evidence>
<evidence type="ECO:0000256" key="1">
    <source>
        <dbReference type="ARBA" id="ARBA00006174"/>
    </source>
</evidence>
<dbReference type="Pfam" id="PF03972">
    <property type="entry name" value="MmgE_PrpD_N"/>
    <property type="match status" value="1"/>
</dbReference>
<dbReference type="InterPro" id="IPR036148">
    <property type="entry name" value="MmgE/PrpD_sf"/>
</dbReference>
<comment type="caution">
    <text evidence="4">The sequence shown here is derived from an EMBL/GenBank/DDBJ whole genome shotgun (WGS) entry which is preliminary data.</text>
</comment>
<proteinExistence type="inferred from homology"/>
<dbReference type="Gene3D" id="1.10.4100.10">
    <property type="entry name" value="2-methylcitrate dehydratase PrpD"/>
    <property type="match status" value="1"/>
</dbReference>
<dbReference type="InterPro" id="IPR045337">
    <property type="entry name" value="MmgE_PrpD_C"/>
</dbReference>
<dbReference type="EMBL" id="BMJQ01000010">
    <property type="protein sequence ID" value="GGF28761.1"/>
    <property type="molecule type" value="Genomic_DNA"/>
</dbReference>
<dbReference type="GO" id="GO:0016829">
    <property type="term" value="F:lyase activity"/>
    <property type="evidence" value="ECO:0007669"/>
    <property type="project" value="InterPro"/>
</dbReference>
<reference evidence="4" key="2">
    <citation type="submission" date="2020-09" db="EMBL/GenBank/DDBJ databases">
        <authorList>
            <person name="Sun Q."/>
            <person name="Zhou Y."/>
        </authorList>
    </citation>
    <scope>NUCLEOTIDE SEQUENCE</scope>
    <source>
        <strain evidence="4">CGMCC 1.15725</strain>
    </source>
</reference>
<dbReference type="Pfam" id="PF19305">
    <property type="entry name" value="MmgE_PrpD_C"/>
    <property type="match status" value="1"/>
</dbReference>
<dbReference type="PANTHER" id="PTHR16943">
    <property type="entry name" value="2-METHYLCITRATE DEHYDRATASE-RELATED"/>
    <property type="match status" value="1"/>
</dbReference>
<evidence type="ECO:0000259" key="3">
    <source>
        <dbReference type="Pfam" id="PF19305"/>
    </source>
</evidence>
<comment type="similarity">
    <text evidence="1">Belongs to the PrpD family.</text>
</comment>
<name>A0A8J2YWQ4_9PROT</name>
<sequence>MSAAAELGAFAHEVTFAALPEPVVAKTKRHILDTFGATLAGARADEPRRTLAVLDRGEAAPVWGTGVRLGARDAALVNGIAAHALELDDSGGCDHSGAVVLPAVMAALALNDRAVSGADLLATVAVGYDVARRVLEACGGYAAHNGAGWHSTATCGVFGAAAAAARILGLDADQTAAALGHAASFAGGLWGFVHESAQTKRLHAGRAAEGGLLAALLAGQGVSGPRSIFADVWGGFLKTFAPTTAEPALLTAGFGEPWKIMRCSIKPYASCRGTHSTVDAVSALLDERGAAGGKVVGVRVRLSQFLMNMCGGRDLASLASAQMSLPYAVAARLVHGAAGIDAYRAERRCDPRIVETFERIELEVDPTQADLDEPVVTLAFADGTQAERHVPVALGAPANPISDADLIAKYRSLAGLVLPADRVEGLADAVLGLDWLADARALLPLLAGTGETGPTLC</sequence>
<dbReference type="InterPro" id="IPR005656">
    <property type="entry name" value="MmgE_PrpD"/>
</dbReference>
<feature type="domain" description="MmgE/PrpD C-terminal" evidence="3">
    <location>
        <begin position="268"/>
        <end position="429"/>
    </location>
</feature>
<protein>
    <submittedName>
        <fullName evidence="4">2-methylcitrate dehydratase</fullName>
    </submittedName>
</protein>
<feature type="domain" description="MmgE/PrpD N-terminal" evidence="2">
    <location>
        <begin position="6"/>
        <end position="241"/>
    </location>
</feature>
<dbReference type="RefSeq" id="WP_189048745.1">
    <property type="nucleotide sequence ID" value="NZ_BMJQ01000010.1"/>
</dbReference>
<reference evidence="4" key="1">
    <citation type="journal article" date="2014" name="Int. J. Syst. Evol. Microbiol.">
        <title>Complete genome sequence of Corynebacterium casei LMG S-19264T (=DSM 44701T), isolated from a smear-ripened cheese.</title>
        <authorList>
            <consortium name="US DOE Joint Genome Institute (JGI-PGF)"/>
            <person name="Walter F."/>
            <person name="Albersmeier A."/>
            <person name="Kalinowski J."/>
            <person name="Ruckert C."/>
        </authorList>
    </citation>
    <scope>NUCLEOTIDE SEQUENCE</scope>
    <source>
        <strain evidence="4">CGMCC 1.15725</strain>
    </source>
</reference>
<dbReference type="InterPro" id="IPR045336">
    <property type="entry name" value="MmgE_PrpD_N"/>
</dbReference>
<dbReference type="PANTHER" id="PTHR16943:SF8">
    <property type="entry name" value="2-METHYLCITRATE DEHYDRATASE"/>
    <property type="match status" value="1"/>
</dbReference>
<organism evidence="4 5">
    <name type="scientific">Aliidongia dinghuensis</name>
    <dbReference type="NCBI Taxonomy" id="1867774"/>
    <lineage>
        <taxon>Bacteria</taxon>
        <taxon>Pseudomonadati</taxon>
        <taxon>Pseudomonadota</taxon>
        <taxon>Alphaproteobacteria</taxon>
        <taxon>Rhodospirillales</taxon>
        <taxon>Dongiaceae</taxon>
        <taxon>Aliidongia</taxon>
    </lineage>
</organism>
<dbReference type="InterPro" id="IPR042188">
    <property type="entry name" value="MmgE/PrpD_sf_2"/>
</dbReference>
<dbReference type="InterPro" id="IPR042183">
    <property type="entry name" value="MmgE/PrpD_sf_1"/>
</dbReference>
<dbReference type="AlphaFoldDB" id="A0A8J2YWQ4"/>